<dbReference type="EMBL" id="JAGTJR010000037">
    <property type="protein sequence ID" value="KAH7034224.1"/>
    <property type="molecule type" value="Genomic_DNA"/>
</dbReference>
<dbReference type="SUPFAM" id="SSF51905">
    <property type="entry name" value="FAD/NAD(P)-binding domain"/>
    <property type="match status" value="1"/>
</dbReference>
<sequence length="393" mass="42462">MTSKTTVLIVGAGPVGLVLALRLALENINVTVVEAQNDLDDAPKAMAHLPAAFPEFKKAGIFDDLVAEAGQLASTGLTFRRTSDSSIIFAPPPNPARPGVMIIPQGKLNRIVYKHLQKRANATVLLGHPLQSLDNSSQDTVKATVGTPEKSEKVFEASFVVGADGGKSTVRKLVGISFDGETLPCQLVASDVYYDFSKHGGFKDANFMADPENYGLISPITNDGLWRVSFSVPLDYGSKEIEEVASEKFEALFPGPRPLRYRVKRLAPYKAQQLCATAFRKGRVLLAGDAAHLTNPYAGWGMATGIFDAGSLADVLASHLQREAPDTVLDAWADARRKIFLDVVDPVSRECFWAMQDPDFDSLPLRHPHIKAMKAGKPLGIATDVTSLEGYVA</sequence>
<evidence type="ECO:0000256" key="2">
    <source>
        <dbReference type="ARBA" id="ARBA00022630"/>
    </source>
</evidence>
<dbReference type="Gene3D" id="3.30.70.2450">
    <property type="match status" value="1"/>
</dbReference>
<dbReference type="PANTHER" id="PTHR43004">
    <property type="entry name" value="TRK SYSTEM POTASSIUM UPTAKE PROTEIN"/>
    <property type="match status" value="1"/>
</dbReference>
<dbReference type="InterPro" id="IPR036188">
    <property type="entry name" value="FAD/NAD-bd_sf"/>
</dbReference>
<evidence type="ECO:0000256" key="1">
    <source>
        <dbReference type="ARBA" id="ARBA00001974"/>
    </source>
</evidence>
<keyword evidence="3" id="KW-0274">FAD</keyword>
<comment type="caution">
    <text evidence="6">The sequence shown here is derived from an EMBL/GenBank/DDBJ whole genome shotgun (WGS) entry which is preliminary data.</text>
</comment>
<dbReference type="Gene3D" id="3.50.50.60">
    <property type="entry name" value="FAD/NAD(P)-binding domain"/>
    <property type="match status" value="1"/>
</dbReference>
<feature type="domain" description="FAD-binding" evidence="5">
    <location>
        <begin position="4"/>
        <end position="345"/>
    </location>
</feature>
<protein>
    <recommendedName>
        <fullName evidence="5">FAD-binding domain-containing protein</fullName>
    </recommendedName>
</protein>
<dbReference type="Pfam" id="PF01494">
    <property type="entry name" value="FAD_binding_3"/>
    <property type="match status" value="1"/>
</dbReference>
<dbReference type="PRINTS" id="PR00420">
    <property type="entry name" value="RNGMNOXGNASE"/>
</dbReference>
<gene>
    <name evidence="6" type="ORF">B0J12DRAFT_582263</name>
</gene>
<evidence type="ECO:0000313" key="6">
    <source>
        <dbReference type="EMBL" id="KAH7034224.1"/>
    </source>
</evidence>
<evidence type="ECO:0000313" key="7">
    <source>
        <dbReference type="Proteomes" id="UP000774617"/>
    </source>
</evidence>
<comment type="cofactor">
    <cofactor evidence="1">
        <name>FAD</name>
        <dbReference type="ChEBI" id="CHEBI:57692"/>
    </cofactor>
</comment>
<dbReference type="Proteomes" id="UP000774617">
    <property type="component" value="Unassembled WGS sequence"/>
</dbReference>
<dbReference type="InterPro" id="IPR002938">
    <property type="entry name" value="FAD-bd"/>
</dbReference>
<dbReference type="InterPro" id="IPR050641">
    <property type="entry name" value="RIFMO-like"/>
</dbReference>
<accession>A0ABQ8FXU6</accession>
<organism evidence="6 7">
    <name type="scientific">Macrophomina phaseolina</name>
    <dbReference type="NCBI Taxonomy" id="35725"/>
    <lineage>
        <taxon>Eukaryota</taxon>
        <taxon>Fungi</taxon>
        <taxon>Dikarya</taxon>
        <taxon>Ascomycota</taxon>
        <taxon>Pezizomycotina</taxon>
        <taxon>Dothideomycetes</taxon>
        <taxon>Dothideomycetes incertae sedis</taxon>
        <taxon>Botryosphaeriales</taxon>
        <taxon>Botryosphaeriaceae</taxon>
        <taxon>Macrophomina</taxon>
    </lineage>
</organism>
<evidence type="ECO:0000256" key="4">
    <source>
        <dbReference type="ARBA" id="ARBA00023002"/>
    </source>
</evidence>
<dbReference type="PANTHER" id="PTHR43004:SF19">
    <property type="entry name" value="BINDING MONOOXYGENASE, PUTATIVE (JCVI)-RELATED"/>
    <property type="match status" value="1"/>
</dbReference>
<evidence type="ECO:0000256" key="3">
    <source>
        <dbReference type="ARBA" id="ARBA00022827"/>
    </source>
</evidence>
<evidence type="ECO:0000259" key="5">
    <source>
        <dbReference type="Pfam" id="PF01494"/>
    </source>
</evidence>
<keyword evidence="4" id="KW-0560">Oxidoreductase</keyword>
<name>A0ABQ8FXU6_9PEZI</name>
<proteinExistence type="predicted"/>
<reference evidence="6 7" key="1">
    <citation type="journal article" date="2021" name="Nat. Commun.">
        <title>Genetic determinants of endophytism in the Arabidopsis root mycobiome.</title>
        <authorList>
            <person name="Mesny F."/>
            <person name="Miyauchi S."/>
            <person name="Thiergart T."/>
            <person name="Pickel B."/>
            <person name="Atanasova L."/>
            <person name="Karlsson M."/>
            <person name="Huettel B."/>
            <person name="Barry K.W."/>
            <person name="Haridas S."/>
            <person name="Chen C."/>
            <person name="Bauer D."/>
            <person name="Andreopoulos W."/>
            <person name="Pangilinan J."/>
            <person name="LaButti K."/>
            <person name="Riley R."/>
            <person name="Lipzen A."/>
            <person name="Clum A."/>
            <person name="Drula E."/>
            <person name="Henrissat B."/>
            <person name="Kohler A."/>
            <person name="Grigoriev I.V."/>
            <person name="Martin F.M."/>
            <person name="Hacquard S."/>
        </authorList>
    </citation>
    <scope>NUCLEOTIDE SEQUENCE [LARGE SCALE GENOMIC DNA]</scope>
    <source>
        <strain evidence="6 7">MPI-SDFR-AT-0080</strain>
    </source>
</reference>
<keyword evidence="7" id="KW-1185">Reference proteome</keyword>
<keyword evidence="2" id="KW-0285">Flavoprotein</keyword>